<comment type="cofactor">
    <cofactor evidence="1">
        <name>L-ascorbate</name>
        <dbReference type="ChEBI" id="CHEBI:38290"/>
    </cofactor>
</comment>
<dbReference type="InterPro" id="IPR006620">
    <property type="entry name" value="Pro_4_hyd_alph"/>
</dbReference>
<evidence type="ECO:0000256" key="3">
    <source>
        <dbReference type="ARBA" id="ARBA00004308"/>
    </source>
</evidence>
<evidence type="ECO:0008006" key="16">
    <source>
        <dbReference type="Google" id="ProtNLM"/>
    </source>
</evidence>
<evidence type="ECO:0000256" key="10">
    <source>
        <dbReference type="ARBA" id="ARBA00023136"/>
    </source>
</evidence>
<keyword evidence="4" id="KW-0812">Transmembrane</keyword>
<evidence type="ECO:0000313" key="15">
    <source>
        <dbReference type="EMBL" id="CAD8474286.1"/>
    </source>
</evidence>
<name>A0A7S0E4I8_9EUKA</name>
<dbReference type="InterPro" id="IPR044862">
    <property type="entry name" value="Pro_4_hyd_alph_FE2OG_OXY"/>
</dbReference>
<evidence type="ECO:0000256" key="4">
    <source>
        <dbReference type="ARBA" id="ARBA00022692"/>
    </source>
</evidence>
<dbReference type="SMART" id="SM00702">
    <property type="entry name" value="P4Hc"/>
    <property type="match status" value="1"/>
</dbReference>
<dbReference type="PROSITE" id="PS51670">
    <property type="entry name" value="SHKT"/>
    <property type="match status" value="1"/>
</dbReference>
<feature type="domain" description="ShKT" evidence="14">
    <location>
        <begin position="50"/>
        <end position="86"/>
    </location>
</feature>
<dbReference type="PROSITE" id="PS51471">
    <property type="entry name" value="FE2OG_OXY"/>
    <property type="match status" value="1"/>
</dbReference>
<evidence type="ECO:0000256" key="5">
    <source>
        <dbReference type="ARBA" id="ARBA00022723"/>
    </source>
</evidence>
<proteinExistence type="predicted"/>
<keyword evidence="5" id="KW-0479">Metal-binding</keyword>
<evidence type="ECO:0000256" key="1">
    <source>
        <dbReference type="ARBA" id="ARBA00001961"/>
    </source>
</evidence>
<feature type="chain" id="PRO_5031044825" description="Fe2OG dioxygenase domain-containing protein" evidence="12">
    <location>
        <begin position="30"/>
        <end position="361"/>
    </location>
</feature>
<dbReference type="GO" id="GO:0016020">
    <property type="term" value="C:membrane"/>
    <property type="evidence" value="ECO:0007669"/>
    <property type="project" value="UniProtKB-SubCell"/>
</dbReference>
<accession>A0A7S0E4I8</accession>
<evidence type="ECO:0000256" key="11">
    <source>
        <dbReference type="SAM" id="MobiDB-lite"/>
    </source>
</evidence>
<evidence type="ECO:0000256" key="7">
    <source>
        <dbReference type="ARBA" id="ARBA00022989"/>
    </source>
</evidence>
<dbReference type="SMART" id="SM00254">
    <property type="entry name" value="ShKT"/>
    <property type="match status" value="1"/>
</dbReference>
<dbReference type="EMBL" id="HBEP01006689">
    <property type="protein sequence ID" value="CAD8474286.1"/>
    <property type="molecule type" value="Transcribed_RNA"/>
</dbReference>
<feature type="compositionally biased region" description="Acidic residues" evidence="11">
    <location>
        <begin position="343"/>
        <end position="355"/>
    </location>
</feature>
<dbReference type="Pfam" id="PF13640">
    <property type="entry name" value="2OG-FeII_Oxy_3"/>
    <property type="match status" value="1"/>
</dbReference>
<dbReference type="Gene3D" id="2.60.120.620">
    <property type="entry name" value="q2cbj1_9rhob like domain"/>
    <property type="match status" value="1"/>
</dbReference>
<dbReference type="PANTHER" id="PTHR10869:SF235">
    <property type="entry name" value="PROCOLLAGEN-PROLINE 4-DIOXYGENASE"/>
    <property type="match status" value="1"/>
</dbReference>
<feature type="domain" description="Fe2OG dioxygenase" evidence="13">
    <location>
        <begin position="210"/>
        <end position="314"/>
    </location>
</feature>
<feature type="signal peptide" evidence="12">
    <location>
        <begin position="1"/>
        <end position="29"/>
    </location>
</feature>
<dbReference type="InterPro" id="IPR005123">
    <property type="entry name" value="Oxoglu/Fe-dep_dioxygenase_dom"/>
</dbReference>
<dbReference type="GO" id="GO:0005506">
    <property type="term" value="F:iron ion binding"/>
    <property type="evidence" value="ECO:0007669"/>
    <property type="project" value="InterPro"/>
</dbReference>
<dbReference type="PANTHER" id="PTHR10869">
    <property type="entry name" value="PROLYL 4-HYDROXYLASE ALPHA SUBUNIT"/>
    <property type="match status" value="1"/>
</dbReference>
<evidence type="ECO:0000256" key="9">
    <source>
        <dbReference type="ARBA" id="ARBA00023004"/>
    </source>
</evidence>
<reference evidence="15" key="1">
    <citation type="submission" date="2021-01" db="EMBL/GenBank/DDBJ databases">
        <authorList>
            <person name="Corre E."/>
            <person name="Pelletier E."/>
            <person name="Niang G."/>
            <person name="Scheremetjew M."/>
            <person name="Finn R."/>
            <person name="Kale V."/>
            <person name="Holt S."/>
            <person name="Cochrane G."/>
            <person name="Meng A."/>
            <person name="Brown T."/>
            <person name="Cohen L."/>
        </authorList>
    </citation>
    <scope>NUCLEOTIDE SEQUENCE</scope>
    <source>
        <strain evidence="15">CCMP1374</strain>
    </source>
</reference>
<evidence type="ECO:0000256" key="8">
    <source>
        <dbReference type="ARBA" id="ARBA00023002"/>
    </source>
</evidence>
<sequence length="361" mass="39893">MLRRRAGFDTCRCSVLLLFSLHTGGVCYSMRPPTARQLYKADGSPTDADCRNEHTEADCTLWAGRGECDANVGFMRKSCARACVSCGWVNSYCSDLVRSGRPAKVGTGTIAAMFEYAATRTELGPRVHSSPATTGGPWVMTFDNFLSEGEAEAFISSTKDGFSRSLAGDHISPVRTSQQAWCQVEPCVSDPLVNLVHERVVNLTGVPKPNAEFFQVLRYEPGQFYKVHHDQNAHYESLMGVRLFTFFIYLRSPTHGGATHFPRLNITVAPKAGSALLWPNVRDDNLQVADMRTEHEALPPLEGLKYSANLWLHQYDFRGPNTHGCDLGQRVKRAGWAAGLPSSEDEEQEGLDDDGEAKIEL</sequence>
<evidence type="ECO:0000256" key="2">
    <source>
        <dbReference type="ARBA" id="ARBA00004167"/>
    </source>
</evidence>
<keyword evidence="10" id="KW-0472">Membrane</keyword>
<gene>
    <name evidence="15" type="ORF">PANT1444_LOCUS3742</name>
</gene>
<dbReference type="InterPro" id="IPR003582">
    <property type="entry name" value="ShKT_dom"/>
</dbReference>
<dbReference type="GO" id="GO:0004656">
    <property type="term" value="F:procollagen-proline 4-dioxygenase activity"/>
    <property type="evidence" value="ECO:0007669"/>
    <property type="project" value="TreeGrafter"/>
</dbReference>
<feature type="region of interest" description="Disordered" evidence="11">
    <location>
        <begin position="339"/>
        <end position="361"/>
    </location>
</feature>
<dbReference type="GO" id="GO:0031418">
    <property type="term" value="F:L-ascorbic acid binding"/>
    <property type="evidence" value="ECO:0007669"/>
    <property type="project" value="InterPro"/>
</dbReference>
<comment type="subcellular location">
    <subcellularLocation>
        <location evidence="3">Endomembrane system</location>
    </subcellularLocation>
    <subcellularLocation>
        <location evidence="2">Membrane</location>
        <topology evidence="2">Single-pass membrane protein</topology>
    </subcellularLocation>
</comment>
<dbReference type="AlphaFoldDB" id="A0A7S0E4I8"/>
<keyword evidence="8" id="KW-0560">Oxidoreductase</keyword>
<keyword evidence="7" id="KW-1133">Transmembrane helix</keyword>
<keyword evidence="6" id="KW-0223">Dioxygenase</keyword>
<evidence type="ECO:0000256" key="12">
    <source>
        <dbReference type="SAM" id="SignalP"/>
    </source>
</evidence>
<evidence type="ECO:0000259" key="14">
    <source>
        <dbReference type="PROSITE" id="PS51670"/>
    </source>
</evidence>
<keyword evidence="12" id="KW-0732">Signal</keyword>
<organism evidence="15">
    <name type="scientific">Phaeocystis antarctica</name>
    <dbReference type="NCBI Taxonomy" id="33657"/>
    <lineage>
        <taxon>Eukaryota</taxon>
        <taxon>Haptista</taxon>
        <taxon>Haptophyta</taxon>
        <taxon>Prymnesiophyceae</taxon>
        <taxon>Phaeocystales</taxon>
        <taxon>Phaeocystaceae</taxon>
        <taxon>Phaeocystis</taxon>
    </lineage>
</organism>
<dbReference type="GO" id="GO:0005783">
    <property type="term" value="C:endoplasmic reticulum"/>
    <property type="evidence" value="ECO:0007669"/>
    <property type="project" value="TreeGrafter"/>
</dbReference>
<evidence type="ECO:0000256" key="6">
    <source>
        <dbReference type="ARBA" id="ARBA00022964"/>
    </source>
</evidence>
<evidence type="ECO:0000259" key="13">
    <source>
        <dbReference type="PROSITE" id="PS51471"/>
    </source>
</evidence>
<dbReference type="InterPro" id="IPR045054">
    <property type="entry name" value="P4HA-like"/>
</dbReference>
<protein>
    <recommendedName>
        <fullName evidence="16">Fe2OG dioxygenase domain-containing protein</fullName>
    </recommendedName>
</protein>
<keyword evidence="9" id="KW-0408">Iron</keyword>